<feature type="domain" description="Nephrocystin 3-like N-terminal" evidence="2">
    <location>
        <begin position="162"/>
        <end position="222"/>
    </location>
</feature>
<dbReference type="InterPro" id="IPR027417">
    <property type="entry name" value="P-loop_NTPase"/>
</dbReference>
<dbReference type="AlphaFoldDB" id="A0A9W9YZK2"/>
<keyword evidence="4" id="KW-1185">Reference proteome</keyword>
<evidence type="ECO:0000256" key="1">
    <source>
        <dbReference type="ARBA" id="ARBA00022737"/>
    </source>
</evidence>
<name>A0A9W9YZK2_9CNID</name>
<reference evidence="3" key="1">
    <citation type="submission" date="2023-01" db="EMBL/GenBank/DDBJ databases">
        <title>Genome assembly of the deep-sea coral Lophelia pertusa.</title>
        <authorList>
            <person name="Herrera S."/>
            <person name="Cordes E."/>
        </authorList>
    </citation>
    <scope>NUCLEOTIDE SEQUENCE</scope>
    <source>
        <strain evidence="3">USNM1676648</strain>
        <tissue evidence="3">Polyp</tissue>
    </source>
</reference>
<proteinExistence type="predicted"/>
<evidence type="ECO:0000259" key="2">
    <source>
        <dbReference type="Pfam" id="PF24883"/>
    </source>
</evidence>
<organism evidence="3 4">
    <name type="scientific">Desmophyllum pertusum</name>
    <dbReference type="NCBI Taxonomy" id="174260"/>
    <lineage>
        <taxon>Eukaryota</taxon>
        <taxon>Metazoa</taxon>
        <taxon>Cnidaria</taxon>
        <taxon>Anthozoa</taxon>
        <taxon>Hexacorallia</taxon>
        <taxon>Scleractinia</taxon>
        <taxon>Caryophylliina</taxon>
        <taxon>Caryophylliidae</taxon>
        <taxon>Desmophyllum</taxon>
    </lineage>
</organism>
<keyword evidence="1" id="KW-0677">Repeat</keyword>
<dbReference type="OrthoDB" id="5989012at2759"/>
<dbReference type="EMBL" id="MU826837">
    <property type="protein sequence ID" value="KAJ7372337.1"/>
    <property type="molecule type" value="Genomic_DNA"/>
</dbReference>
<gene>
    <name evidence="3" type="primary">TANC1</name>
    <name evidence="3" type="ORF">OS493_019782</name>
</gene>
<dbReference type="InterPro" id="IPR056884">
    <property type="entry name" value="NPHP3-like_N"/>
</dbReference>
<dbReference type="Proteomes" id="UP001163046">
    <property type="component" value="Unassembled WGS sequence"/>
</dbReference>
<dbReference type="Pfam" id="PF24883">
    <property type="entry name" value="NPHP3_N"/>
    <property type="match status" value="1"/>
</dbReference>
<comment type="caution">
    <text evidence="3">The sequence shown here is derived from an EMBL/GenBank/DDBJ whole genome shotgun (WGS) entry which is preliminary data.</text>
</comment>
<protein>
    <submittedName>
        <fullName evidence="3">Tetratricopeptide repeat, ankyrin repeat and coiled-coil containing</fullName>
    </submittedName>
</protein>
<sequence>MACRACGNAPDQVFSGIKKNATSTLADDLFTYGFEHTPGTSFMLVTSDLFQAVRQRTPALPFETKDINMSDYLNTARAENFMGRQWLYRDVENTFIDSDTFWGLDNGDPGAGKSALSSQLICSRTSSSVIHAHILAYHLFPTFNAHLFLIAFRIKILWVVLNKQFFDSLRNLKNKPKENWYIVIDALDECLARGETSHSIVYLLNNKIPRFPSWLKLIMTSRNESDAMLHSSKIKELIIDPEDSRNLKDIELFLTSRFYQGGPLLNRIRLWFGDDSVESTSKLVSALLSKSQGNFLFV</sequence>
<evidence type="ECO:0000313" key="4">
    <source>
        <dbReference type="Proteomes" id="UP001163046"/>
    </source>
</evidence>
<dbReference type="SUPFAM" id="SSF52540">
    <property type="entry name" value="P-loop containing nucleoside triphosphate hydrolases"/>
    <property type="match status" value="1"/>
</dbReference>
<evidence type="ECO:0000313" key="3">
    <source>
        <dbReference type="EMBL" id="KAJ7372337.1"/>
    </source>
</evidence>
<accession>A0A9W9YZK2</accession>